<dbReference type="PANTHER" id="PTHR10695:SF46">
    <property type="entry name" value="BIFUNCTIONAL COENZYME A SYNTHASE-RELATED"/>
    <property type="match status" value="1"/>
</dbReference>
<evidence type="ECO:0000313" key="8">
    <source>
        <dbReference type="Proteomes" id="UP000529637"/>
    </source>
</evidence>
<keyword evidence="8" id="KW-1185">Reference proteome</keyword>
<dbReference type="AlphaFoldDB" id="A0A7Y6NM81"/>
<evidence type="ECO:0000256" key="4">
    <source>
        <dbReference type="ARBA" id="ARBA00022993"/>
    </source>
</evidence>
<evidence type="ECO:0000313" key="7">
    <source>
        <dbReference type="EMBL" id="NUZ05669.1"/>
    </source>
</evidence>
<evidence type="ECO:0000256" key="3">
    <source>
        <dbReference type="ARBA" id="ARBA00022840"/>
    </source>
</evidence>
<dbReference type="NCBIfam" id="TIGR00152">
    <property type="entry name" value="dephospho-CoA kinase"/>
    <property type="match status" value="1"/>
</dbReference>
<comment type="subcellular location">
    <subcellularLocation>
        <location evidence="5">Cytoplasm</location>
    </subcellularLocation>
</comment>
<evidence type="ECO:0000256" key="5">
    <source>
        <dbReference type="HAMAP-Rule" id="MF_00376"/>
    </source>
</evidence>
<dbReference type="GO" id="GO:0004140">
    <property type="term" value="F:dephospho-CoA kinase activity"/>
    <property type="evidence" value="ECO:0007669"/>
    <property type="project" value="UniProtKB-UniRule"/>
</dbReference>
<proteinExistence type="inferred from homology"/>
<dbReference type="PANTHER" id="PTHR10695">
    <property type="entry name" value="DEPHOSPHO-COA KINASE-RELATED"/>
    <property type="match status" value="1"/>
</dbReference>
<evidence type="ECO:0000256" key="6">
    <source>
        <dbReference type="NCBIfam" id="TIGR00152"/>
    </source>
</evidence>
<reference evidence="7 8" key="1">
    <citation type="submission" date="2020-06" db="EMBL/GenBank/DDBJ databases">
        <title>Schlegella sp. ID0723 isolated from air conditioner.</title>
        <authorList>
            <person name="Kim D.Y."/>
            <person name="Kim D.-U."/>
        </authorList>
    </citation>
    <scope>NUCLEOTIDE SEQUENCE [LARGE SCALE GENOMIC DNA]</scope>
    <source>
        <strain evidence="7 8">ID0723</strain>
    </source>
</reference>
<keyword evidence="5 7" id="KW-0418">Kinase</keyword>
<dbReference type="GO" id="GO:0005737">
    <property type="term" value="C:cytoplasm"/>
    <property type="evidence" value="ECO:0007669"/>
    <property type="project" value="UniProtKB-SubCell"/>
</dbReference>
<dbReference type="HAMAP" id="MF_00376">
    <property type="entry name" value="Dephospho_CoA_kinase"/>
    <property type="match status" value="1"/>
</dbReference>
<sequence length="202" mass="21239">MPGCWRVGLTGGIGSGKSTVAALLAGLGAIVVDTDRIARSLAEPGGAAIDAIRNDFGAEFIDAAGGMDRARMRSAVFADAAVRRRLEAILHPLIGAETDRQAAAAEGPIVVFDVPLLAESATWRARVDEVWVIDCAEETQVRRIVARSGWSSDAARAVIASQTSRTRRRAIADVVIDNDAITLDALAEIVGTLWTARAGLHA</sequence>
<keyword evidence="3 5" id="KW-0067">ATP-binding</keyword>
<name>A0A7Y6NM81_9BURK</name>
<keyword evidence="5" id="KW-0963">Cytoplasm</keyword>
<dbReference type="GO" id="GO:0015937">
    <property type="term" value="P:coenzyme A biosynthetic process"/>
    <property type="evidence" value="ECO:0007669"/>
    <property type="project" value="UniProtKB-UniRule"/>
</dbReference>
<keyword evidence="5 7" id="KW-0808">Transferase</keyword>
<dbReference type="InterPro" id="IPR027417">
    <property type="entry name" value="P-loop_NTPase"/>
</dbReference>
<dbReference type="InterPro" id="IPR001977">
    <property type="entry name" value="Depp_CoAkinase"/>
</dbReference>
<comment type="function">
    <text evidence="5">Catalyzes the phosphorylation of the 3'-hydroxyl group of dephosphocoenzyme A to form coenzyme A.</text>
</comment>
<dbReference type="EMBL" id="JABWMJ010000003">
    <property type="protein sequence ID" value="NUZ05669.1"/>
    <property type="molecule type" value="Genomic_DNA"/>
</dbReference>
<comment type="caution">
    <text evidence="7">The sequence shown here is derived from an EMBL/GenBank/DDBJ whole genome shotgun (WGS) entry which is preliminary data.</text>
</comment>
<comment type="pathway">
    <text evidence="5">Cofactor biosynthesis; coenzyme A biosynthesis; CoA from (R)-pantothenate: step 5/5.</text>
</comment>
<dbReference type="CDD" id="cd02022">
    <property type="entry name" value="DPCK"/>
    <property type="match status" value="1"/>
</dbReference>
<comment type="catalytic activity">
    <reaction evidence="5">
        <text>3'-dephospho-CoA + ATP = ADP + CoA + H(+)</text>
        <dbReference type="Rhea" id="RHEA:18245"/>
        <dbReference type="ChEBI" id="CHEBI:15378"/>
        <dbReference type="ChEBI" id="CHEBI:30616"/>
        <dbReference type="ChEBI" id="CHEBI:57287"/>
        <dbReference type="ChEBI" id="CHEBI:57328"/>
        <dbReference type="ChEBI" id="CHEBI:456216"/>
        <dbReference type="EC" id="2.7.1.24"/>
    </reaction>
</comment>
<dbReference type="UniPathway" id="UPA00241">
    <property type="reaction ID" value="UER00356"/>
</dbReference>
<dbReference type="Proteomes" id="UP000529637">
    <property type="component" value="Unassembled WGS sequence"/>
</dbReference>
<dbReference type="GO" id="GO:0005524">
    <property type="term" value="F:ATP binding"/>
    <property type="evidence" value="ECO:0007669"/>
    <property type="project" value="UniProtKB-UniRule"/>
</dbReference>
<evidence type="ECO:0000256" key="1">
    <source>
        <dbReference type="ARBA" id="ARBA00009018"/>
    </source>
</evidence>
<dbReference type="Pfam" id="PF01121">
    <property type="entry name" value="CoaE"/>
    <property type="match status" value="1"/>
</dbReference>
<keyword evidence="4 5" id="KW-0173">Coenzyme A biosynthesis</keyword>
<feature type="binding site" evidence="5">
    <location>
        <begin position="14"/>
        <end position="19"/>
    </location>
    <ligand>
        <name>ATP</name>
        <dbReference type="ChEBI" id="CHEBI:30616"/>
    </ligand>
</feature>
<dbReference type="PROSITE" id="PS51219">
    <property type="entry name" value="DPCK"/>
    <property type="match status" value="1"/>
</dbReference>
<keyword evidence="2 5" id="KW-0547">Nucleotide-binding</keyword>
<protein>
    <recommendedName>
        <fullName evidence="5 6">Dephospho-CoA kinase</fullName>
        <ecNumber evidence="5 6">2.7.1.24</ecNumber>
    </recommendedName>
    <alternativeName>
        <fullName evidence="5">Dephosphocoenzyme A kinase</fullName>
    </alternativeName>
</protein>
<comment type="similarity">
    <text evidence="1 5">Belongs to the CoaE family.</text>
</comment>
<gene>
    <name evidence="5" type="primary">coaE</name>
    <name evidence="7" type="ORF">HQN59_07815</name>
</gene>
<dbReference type="Gene3D" id="3.40.50.300">
    <property type="entry name" value="P-loop containing nucleotide triphosphate hydrolases"/>
    <property type="match status" value="1"/>
</dbReference>
<organism evidence="7 8">
    <name type="scientific">Piscinibacter koreensis</name>
    <dbReference type="NCBI Taxonomy" id="2742824"/>
    <lineage>
        <taxon>Bacteria</taxon>
        <taxon>Pseudomonadati</taxon>
        <taxon>Pseudomonadota</taxon>
        <taxon>Betaproteobacteria</taxon>
        <taxon>Burkholderiales</taxon>
        <taxon>Sphaerotilaceae</taxon>
        <taxon>Piscinibacter</taxon>
    </lineage>
</organism>
<dbReference type="EC" id="2.7.1.24" evidence="5 6"/>
<evidence type="ECO:0000256" key="2">
    <source>
        <dbReference type="ARBA" id="ARBA00022741"/>
    </source>
</evidence>
<dbReference type="SUPFAM" id="SSF52540">
    <property type="entry name" value="P-loop containing nucleoside triphosphate hydrolases"/>
    <property type="match status" value="1"/>
</dbReference>
<accession>A0A7Y6NM81</accession>